<sequence length="105" mass="11671">MSQSSATDVPEVTINSMGTKEVEFDNLEGYEYVVVGSGAGGGPLAANLAHKGHKVLLLEAGDDQGSNLNQQVPAFHFRSTEDENMRWDYFVKHSQMRLSRERTRK</sequence>
<reference evidence="4 5" key="1">
    <citation type="journal article" date="2016" name="Sci. Rep.">
        <title>Penicillium arizonense, a new, genome sequenced fungal species, reveals a high chemical diversity in secreted metabolites.</title>
        <authorList>
            <person name="Grijseels S."/>
            <person name="Nielsen J.C."/>
            <person name="Randelovic M."/>
            <person name="Nielsen J."/>
            <person name="Nielsen K.F."/>
            <person name="Workman M."/>
            <person name="Frisvad J.C."/>
        </authorList>
    </citation>
    <scope>NUCLEOTIDE SEQUENCE [LARGE SCALE GENOMIC DNA]</scope>
    <source>
        <strain evidence="4 5">CBS 141311</strain>
    </source>
</reference>
<dbReference type="GO" id="GO:0050660">
    <property type="term" value="F:flavin adenine dinucleotide binding"/>
    <property type="evidence" value="ECO:0007669"/>
    <property type="project" value="InterPro"/>
</dbReference>
<dbReference type="RefSeq" id="XP_022483490.1">
    <property type="nucleotide sequence ID" value="XM_022636668.1"/>
</dbReference>
<dbReference type="GO" id="GO:0016491">
    <property type="term" value="F:oxidoreductase activity"/>
    <property type="evidence" value="ECO:0007669"/>
    <property type="project" value="TreeGrafter"/>
</dbReference>
<gene>
    <name evidence="4" type="ORF">PENARI_c033G11275</name>
</gene>
<organism evidence="4 5">
    <name type="scientific">Penicillium arizonense</name>
    <dbReference type="NCBI Taxonomy" id="1835702"/>
    <lineage>
        <taxon>Eukaryota</taxon>
        <taxon>Fungi</taxon>
        <taxon>Dikarya</taxon>
        <taxon>Ascomycota</taxon>
        <taxon>Pezizomycotina</taxon>
        <taxon>Eurotiomycetes</taxon>
        <taxon>Eurotiomycetidae</taxon>
        <taxon>Eurotiales</taxon>
        <taxon>Aspergillaceae</taxon>
        <taxon>Penicillium</taxon>
    </lineage>
</organism>
<dbReference type="Proteomes" id="UP000177622">
    <property type="component" value="Unassembled WGS sequence"/>
</dbReference>
<accession>A0A1F5L475</accession>
<comment type="similarity">
    <text evidence="2">Belongs to the GMC oxidoreductase family.</text>
</comment>
<proteinExistence type="inferred from homology"/>
<evidence type="ECO:0000256" key="1">
    <source>
        <dbReference type="ARBA" id="ARBA00004191"/>
    </source>
</evidence>
<dbReference type="Gene3D" id="3.50.50.60">
    <property type="entry name" value="FAD/NAD(P)-binding domain"/>
    <property type="match status" value="1"/>
</dbReference>
<evidence type="ECO:0000313" key="5">
    <source>
        <dbReference type="Proteomes" id="UP000177622"/>
    </source>
</evidence>
<dbReference type="EMBL" id="LXJU01000033">
    <property type="protein sequence ID" value="OGE48034.1"/>
    <property type="molecule type" value="Genomic_DNA"/>
</dbReference>
<dbReference type="PANTHER" id="PTHR11552:SF213">
    <property type="entry name" value="DEHYDROGENASE, PUTATIVE-RELATED"/>
    <property type="match status" value="1"/>
</dbReference>
<dbReference type="GeneID" id="34581402"/>
<name>A0A1F5L475_PENAI</name>
<dbReference type="STRING" id="1835702.A0A1F5L475"/>
<evidence type="ECO:0000313" key="4">
    <source>
        <dbReference type="EMBL" id="OGE48034.1"/>
    </source>
</evidence>
<evidence type="ECO:0000256" key="2">
    <source>
        <dbReference type="ARBA" id="ARBA00010790"/>
    </source>
</evidence>
<dbReference type="Pfam" id="PF13450">
    <property type="entry name" value="NAD_binding_8"/>
    <property type="match status" value="1"/>
</dbReference>
<dbReference type="PANTHER" id="PTHR11552">
    <property type="entry name" value="GLUCOSE-METHANOL-CHOLINE GMC OXIDOREDUCTASE"/>
    <property type="match status" value="1"/>
</dbReference>
<keyword evidence="3" id="KW-0964">Secreted</keyword>
<keyword evidence="5" id="KW-1185">Reference proteome</keyword>
<evidence type="ECO:0008006" key="6">
    <source>
        <dbReference type="Google" id="ProtNLM"/>
    </source>
</evidence>
<evidence type="ECO:0000256" key="3">
    <source>
        <dbReference type="ARBA" id="ARBA00022512"/>
    </source>
</evidence>
<dbReference type="InterPro" id="IPR012132">
    <property type="entry name" value="GMC_OxRdtase"/>
</dbReference>
<comment type="caution">
    <text evidence="4">The sequence shown here is derived from an EMBL/GenBank/DDBJ whole genome shotgun (WGS) entry which is preliminary data.</text>
</comment>
<dbReference type="SUPFAM" id="SSF51905">
    <property type="entry name" value="FAD/NAD(P)-binding domain"/>
    <property type="match status" value="1"/>
</dbReference>
<dbReference type="OrthoDB" id="269227at2759"/>
<protein>
    <recommendedName>
        <fullName evidence="6">Glucose-methanol-choline oxidoreductase N-terminal domain-containing protein</fullName>
    </recommendedName>
</protein>
<comment type="subcellular location">
    <subcellularLocation>
        <location evidence="1">Secreted</location>
        <location evidence="1">Cell wall</location>
    </subcellularLocation>
</comment>
<keyword evidence="3" id="KW-0134">Cell wall</keyword>
<dbReference type="AlphaFoldDB" id="A0A1F5L475"/>
<dbReference type="InterPro" id="IPR036188">
    <property type="entry name" value="FAD/NAD-bd_sf"/>
</dbReference>